<evidence type="ECO:0000256" key="1">
    <source>
        <dbReference type="ARBA" id="ARBA00023125"/>
    </source>
</evidence>
<dbReference type="Proteomes" id="UP001146793">
    <property type="component" value="Unassembled WGS sequence"/>
</dbReference>
<feature type="DNA-binding region" description="HMG box" evidence="2">
    <location>
        <begin position="7"/>
        <end position="75"/>
    </location>
</feature>
<feature type="compositionally biased region" description="Basic and acidic residues" evidence="3">
    <location>
        <begin position="60"/>
        <end position="76"/>
    </location>
</feature>
<keyword evidence="2" id="KW-0539">Nucleus</keyword>
<feature type="region of interest" description="Disordered" evidence="3">
    <location>
        <begin position="60"/>
        <end position="104"/>
    </location>
</feature>
<sequence length="186" mass="22382">MSRREGPKKPRTSFNFFYTENRKQIKEENSDMNFGEVTTEISKRWKAIKEKEKKKYIKMAKDDKKRYQKEKTKWETEQSTSESESEITSRTRYNGKKVPRFSEPTRPRSAYHFFSMEVRQKLKKKFPSDSSSKITKKLVKKWNSLKESEKKKYSKKVAVDQKRWKKELKEYKKIRFGSASSESLSD</sequence>
<dbReference type="InterPro" id="IPR050342">
    <property type="entry name" value="HMGB"/>
</dbReference>
<dbReference type="AlphaFoldDB" id="A0AAV7YVM6"/>
<proteinExistence type="predicted"/>
<accession>A0AAV7YVM6</accession>
<comment type="caution">
    <text evidence="5">The sequence shown here is derived from an EMBL/GenBank/DDBJ whole genome shotgun (WGS) entry which is preliminary data.</text>
</comment>
<dbReference type="EMBL" id="JANTQA010000047">
    <property type="protein sequence ID" value="KAJ3432731.1"/>
    <property type="molecule type" value="Genomic_DNA"/>
</dbReference>
<gene>
    <name evidence="5" type="ORF">M0812_21674</name>
    <name evidence="6" type="ORF">M0813_22982</name>
</gene>
<protein>
    <submittedName>
        <fullName evidence="5">High mobility group protein dsp1</fullName>
    </submittedName>
</protein>
<dbReference type="SMART" id="SM00398">
    <property type="entry name" value="HMG"/>
    <property type="match status" value="2"/>
</dbReference>
<dbReference type="SUPFAM" id="SSF47095">
    <property type="entry name" value="HMG-box"/>
    <property type="match status" value="2"/>
</dbReference>
<dbReference type="Gene3D" id="1.10.30.10">
    <property type="entry name" value="High mobility group box domain"/>
    <property type="match status" value="2"/>
</dbReference>
<feature type="domain" description="HMG box" evidence="4">
    <location>
        <begin position="7"/>
        <end position="75"/>
    </location>
</feature>
<reference evidence="6" key="1">
    <citation type="submission" date="2022-08" db="EMBL/GenBank/DDBJ databases">
        <title>Novel sulfate-reducing endosymbionts in the free-living metamonad Anaeramoeba.</title>
        <authorList>
            <person name="Jerlstrom-Hultqvist J."/>
            <person name="Cepicka I."/>
            <person name="Gallot-Lavallee L."/>
            <person name="Salas-Leiva D."/>
            <person name="Curtis B.A."/>
            <person name="Zahonova K."/>
            <person name="Pipaliya S."/>
            <person name="Dacks J."/>
            <person name="Roger A.J."/>
        </authorList>
    </citation>
    <scope>NUCLEOTIDE SEQUENCE</scope>
    <source>
        <strain evidence="6">Schooner1</strain>
    </source>
</reference>
<feature type="domain" description="HMG box" evidence="4">
    <location>
        <begin position="104"/>
        <end position="172"/>
    </location>
</feature>
<name>A0AAV7YVM6_9EUKA</name>
<dbReference type="InterPro" id="IPR036910">
    <property type="entry name" value="HMG_box_dom_sf"/>
</dbReference>
<organism evidence="5 7">
    <name type="scientific">Anaeramoeba flamelloides</name>
    <dbReference type="NCBI Taxonomy" id="1746091"/>
    <lineage>
        <taxon>Eukaryota</taxon>
        <taxon>Metamonada</taxon>
        <taxon>Anaeramoebidae</taxon>
        <taxon>Anaeramoeba</taxon>
    </lineage>
</organism>
<dbReference type="GO" id="GO:0005634">
    <property type="term" value="C:nucleus"/>
    <property type="evidence" value="ECO:0007669"/>
    <property type="project" value="UniProtKB-UniRule"/>
</dbReference>
<dbReference type="Pfam" id="PF00505">
    <property type="entry name" value="HMG_box"/>
    <property type="match status" value="2"/>
</dbReference>
<evidence type="ECO:0000256" key="2">
    <source>
        <dbReference type="PROSITE-ProRule" id="PRU00267"/>
    </source>
</evidence>
<evidence type="ECO:0000256" key="3">
    <source>
        <dbReference type="SAM" id="MobiDB-lite"/>
    </source>
</evidence>
<dbReference type="PANTHER" id="PTHR48112">
    <property type="entry name" value="HIGH MOBILITY GROUP PROTEIN DSP1"/>
    <property type="match status" value="1"/>
</dbReference>
<dbReference type="GO" id="GO:0003677">
    <property type="term" value="F:DNA binding"/>
    <property type="evidence" value="ECO:0007669"/>
    <property type="project" value="UniProtKB-UniRule"/>
</dbReference>
<dbReference type="Proteomes" id="UP001150062">
    <property type="component" value="Unassembled WGS sequence"/>
</dbReference>
<feature type="compositionally biased region" description="Low complexity" evidence="3">
    <location>
        <begin position="77"/>
        <end position="91"/>
    </location>
</feature>
<dbReference type="EMBL" id="JAOAOG010000182">
    <property type="protein sequence ID" value="KAJ6242209.1"/>
    <property type="molecule type" value="Genomic_DNA"/>
</dbReference>
<keyword evidence="8" id="KW-1185">Reference proteome</keyword>
<evidence type="ECO:0000313" key="8">
    <source>
        <dbReference type="Proteomes" id="UP001150062"/>
    </source>
</evidence>
<reference evidence="5" key="2">
    <citation type="submission" date="2022-08" db="EMBL/GenBank/DDBJ databases">
        <title>Novel sulphate-reducing endosymbionts in the free-living metamonad Anaeramoeba.</title>
        <authorList>
            <person name="Jerlstrom-Hultqvist J."/>
            <person name="Cepicka I."/>
            <person name="Gallot-Lavallee L."/>
            <person name="Salas-Leiva D."/>
            <person name="Curtis B.A."/>
            <person name="Zahonova K."/>
            <person name="Pipaliya S."/>
            <person name="Dacks J."/>
            <person name="Roger A.J."/>
        </authorList>
    </citation>
    <scope>NUCLEOTIDE SEQUENCE</scope>
    <source>
        <strain evidence="5">Busselton2</strain>
    </source>
</reference>
<dbReference type="PROSITE" id="PS50118">
    <property type="entry name" value="HMG_BOX_2"/>
    <property type="match status" value="2"/>
</dbReference>
<dbReference type="InterPro" id="IPR009071">
    <property type="entry name" value="HMG_box_dom"/>
</dbReference>
<feature type="DNA-binding region" description="HMG box" evidence="2">
    <location>
        <begin position="104"/>
        <end position="172"/>
    </location>
</feature>
<evidence type="ECO:0000313" key="7">
    <source>
        <dbReference type="Proteomes" id="UP001146793"/>
    </source>
</evidence>
<evidence type="ECO:0000259" key="4">
    <source>
        <dbReference type="PROSITE" id="PS50118"/>
    </source>
</evidence>
<keyword evidence="1 2" id="KW-0238">DNA-binding</keyword>
<evidence type="ECO:0000313" key="5">
    <source>
        <dbReference type="EMBL" id="KAJ3432731.1"/>
    </source>
</evidence>
<evidence type="ECO:0000313" key="6">
    <source>
        <dbReference type="EMBL" id="KAJ6242209.1"/>
    </source>
</evidence>